<evidence type="ECO:0000256" key="1">
    <source>
        <dbReference type="SAM" id="MobiDB-lite"/>
    </source>
</evidence>
<organism evidence="2 3">
    <name type="scientific">Tetradesmus obliquus</name>
    <name type="common">Green alga</name>
    <name type="synonym">Acutodesmus obliquus</name>
    <dbReference type="NCBI Taxonomy" id="3088"/>
    <lineage>
        <taxon>Eukaryota</taxon>
        <taxon>Viridiplantae</taxon>
        <taxon>Chlorophyta</taxon>
        <taxon>core chlorophytes</taxon>
        <taxon>Chlorophyceae</taxon>
        <taxon>CS clade</taxon>
        <taxon>Sphaeropleales</taxon>
        <taxon>Scenedesmaceae</taxon>
        <taxon>Tetradesmus</taxon>
    </lineage>
</organism>
<feature type="region of interest" description="Disordered" evidence="1">
    <location>
        <begin position="118"/>
        <end position="140"/>
    </location>
</feature>
<protein>
    <submittedName>
        <fullName evidence="2">Uncharacterized protein</fullName>
    </submittedName>
</protein>
<gene>
    <name evidence="2" type="ORF">BQ4739_LOCUS9948</name>
</gene>
<dbReference type="Proteomes" id="UP000256970">
    <property type="component" value="Unassembled WGS sequence"/>
</dbReference>
<feature type="compositionally biased region" description="Low complexity" evidence="1">
    <location>
        <begin position="118"/>
        <end position="135"/>
    </location>
</feature>
<reference evidence="2 3" key="1">
    <citation type="submission" date="2016-10" db="EMBL/GenBank/DDBJ databases">
        <authorList>
            <person name="Cai Z."/>
        </authorList>
    </citation>
    <scope>NUCLEOTIDE SEQUENCE [LARGE SCALE GENOMIC DNA]</scope>
</reference>
<evidence type="ECO:0000313" key="3">
    <source>
        <dbReference type="Proteomes" id="UP000256970"/>
    </source>
</evidence>
<evidence type="ECO:0000313" key="2">
    <source>
        <dbReference type="EMBL" id="SZX69656.1"/>
    </source>
</evidence>
<name>A0A383VZ18_TETOB</name>
<proteinExistence type="predicted"/>
<accession>A0A383VZ18</accession>
<dbReference type="AlphaFoldDB" id="A0A383VZ18"/>
<keyword evidence="3" id="KW-1185">Reference proteome</keyword>
<sequence length="383" mass="39875">MEDRLMGASTSLVLQVAGKQHTITALELAKHPDSLLSRLAAAELAVSSNSSSSSAEAVKVLQLDSMGPTPLADWPDSAAPVQVRSWMLGRISTELLELLLTNTASSITRCTASRRASSSSIGSTYSSSNSSGSRNDPSTRAARRQALYSQLLTLLDYLQLSSSTAAASSSSSSSSTGTHHGVTAWLPQPVDVLRFLYYCFAAEAVQVMLSYKPHANAAARGFNRPSNAAFVITLDEDQADPSLCVRTLAVKSDLAGHGLRTAASSQVFSSSNSTVLRNLHAVRAEVVAQPGPNVQSRNGCWQSGTVRDVIGKAVGVSHPLCGQALQEALLAGISSGGLGAGFTWVKGLSEAAAAHSTVQLGGVGGGVQAAARMAALPVWVLWW</sequence>
<dbReference type="EMBL" id="FNXT01000943">
    <property type="protein sequence ID" value="SZX69656.1"/>
    <property type="molecule type" value="Genomic_DNA"/>
</dbReference>